<dbReference type="SUPFAM" id="SSF56672">
    <property type="entry name" value="DNA/RNA polymerases"/>
    <property type="match status" value="1"/>
</dbReference>
<protein>
    <recommendedName>
        <fullName evidence="1">Reverse transcriptase domain-containing protein</fullName>
    </recommendedName>
</protein>
<dbReference type="CDD" id="cd01650">
    <property type="entry name" value="RT_nLTR_like"/>
    <property type="match status" value="1"/>
</dbReference>
<evidence type="ECO:0000313" key="3">
    <source>
        <dbReference type="Proteomes" id="UP000242715"/>
    </source>
</evidence>
<gene>
    <name evidence="2" type="ORF">TSUD_155260</name>
</gene>
<organism evidence="2 3">
    <name type="scientific">Trifolium subterraneum</name>
    <name type="common">Subterranean clover</name>
    <dbReference type="NCBI Taxonomy" id="3900"/>
    <lineage>
        <taxon>Eukaryota</taxon>
        <taxon>Viridiplantae</taxon>
        <taxon>Streptophyta</taxon>
        <taxon>Embryophyta</taxon>
        <taxon>Tracheophyta</taxon>
        <taxon>Spermatophyta</taxon>
        <taxon>Magnoliopsida</taxon>
        <taxon>eudicotyledons</taxon>
        <taxon>Gunneridae</taxon>
        <taxon>Pentapetalae</taxon>
        <taxon>rosids</taxon>
        <taxon>fabids</taxon>
        <taxon>Fabales</taxon>
        <taxon>Fabaceae</taxon>
        <taxon>Papilionoideae</taxon>
        <taxon>50 kb inversion clade</taxon>
        <taxon>NPAAA clade</taxon>
        <taxon>Hologalegina</taxon>
        <taxon>IRL clade</taxon>
        <taxon>Trifolieae</taxon>
        <taxon>Trifolium</taxon>
    </lineage>
</organism>
<dbReference type="InterPro" id="IPR000477">
    <property type="entry name" value="RT_dom"/>
</dbReference>
<dbReference type="PANTHER" id="PTHR33116">
    <property type="entry name" value="REVERSE TRANSCRIPTASE ZINC-BINDING DOMAIN-CONTAINING PROTEIN-RELATED-RELATED"/>
    <property type="match status" value="1"/>
</dbReference>
<dbReference type="Proteomes" id="UP000242715">
    <property type="component" value="Unassembled WGS sequence"/>
</dbReference>
<sequence length="603" mass="68189">MNKKEIERNGNLGYRRREAVVVIALPCAVEATESLAIGMRLEVILCGLLHSFIATVLANRLRAVIDSVISESQTAIVKDRQILDGILIANEVVDEARKSQKEILLFKVDFEKAYDYVDWGYLDAVMECMSFPFLWRKWIKECVCTATASVLVNGSPTDEFPLERGLRQGDPLSPFLFILAAEGLNVLMTSMVENNIFTGYRIGTQDPLAVSHLQFADDTLLLGVKSWANVRVMRAVLVLFELMSGLKVNFHKSMLVGVNISDSWLSEAASVLCCRVGNVPFLYLGLPIGGNPTRLGFWEPVVNRIKKRLSGWKSRFLSFGGRLILLKSVLTSLPVYALSFFKAPSGKWGWRMLVDRGGLWYRVLATRYGEEKGCLREGGRRGSSWWREIARIREGTGDSGGGWFGDCVSKKESTVAELFSLGWEVGGEAWEWRRPLWVWEEEMLKECQDLLHDFSLQTQYPDRWQWQPDPVQGYSVRGAYQLLTSQHSITVDVAEDLIWHKQDAAVLNLLSTFFSHAVSSVLFDRQFVLGSVSHKHTLIIYRIILFSSLTLQAVFVLVDLFYNSYGLLVCELFGLNEISDSSEIPRVPYHNLLTRSNFFLFGG</sequence>
<accession>A0A2Z6NFW7</accession>
<reference evidence="3" key="1">
    <citation type="journal article" date="2017" name="Front. Plant Sci.">
        <title>Climate Clever Clovers: New Paradigm to Reduce the Environmental Footprint of Ruminants by Breeding Low Methanogenic Forages Utilizing Haplotype Variation.</title>
        <authorList>
            <person name="Kaur P."/>
            <person name="Appels R."/>
            <person name="Bayer P.E."/>
            <person name="Keeble-Gagnere G."/>
            <person name="Wang J."/>
            <person name="Hirakawa H."/>
            <person name="Shirasawa K."/>
            <person name="Vercoe P."/>
            <person name="Stefanova K."/>
            <person name="Durmic Z."/>
            <person name="Nichols P."/>
            <person name="Revell C."/>
            <person name="Isobe S.N."/>
            <person name="Edwards D."/>
            <person name="Erskine W."/>
        </authorList>
    </citation>
    <scope>NUCLEOTIDE SEQUENCE [LARGE SCALE GENOMIC DNA]</scope>
    <source>
        <strain evidence="3">cv. Daliak</strain>
    </source>
</reference>
<feature type="domain" description="Reverse transcriptase" evidence="1">
    <location>
        <begin position="1"/>
        <end position="288"/>
    </location>
</feature>
<dbReference type="OrthoDB" id="1932527at2759"/>
<evidence type="ECO:0000259" key="1">
    <source>
        <dbReference type="PROSITE" id="PS50878"/>
    </source>
</evidence>
<name>A0A2Z6NFW7_TRISU</name>
<dbReference type="InterPro" id="IPR043502">
    <property type="entry name" value="DNA/RNA_pol_sf"/>
</dbReference>
<dbReference type="EMBL" id="DF973594">
    <property type="protein sequence ID" value="GAU35542.1"/>
    <property type="molecule type" value="Genomic_DNA"/>
</dbReference>
<dbReference type="PROSITE" id="PS50878">
    <property type="entry name" value="RT_POL"/>
    <property type="match status" value="1"/>
</dbReference>
<keyword evidence="3" id="KW-1185">Reference proteome</keyword>
<proteinExistence type="predicted"/>
<dbReference type="PANTHER" id="PTHR33116:SF78">
    <property type="entry name" value="OS12G0587133 PROTEIN"/>
    <property type="match status" value="1"/>
</dbReference>
<dbReference type="Pfam" id="PF00078">
    <property type="entry name" value="RVT_1"/>
    <property type="match status" value="1"/>
</dbReference>
<dbReference type="AlphaFoldDB" id="A0A2Z6NFW7"/>
<evidence type="ECO:0000313" key="2">
    <source>
        <dbReference type="EMBL" id="GAU35542.1"/>
    </source>
</evidence>